<evidence type="ECO:0000313" key="1">
    <source>
        <dbReference type="EMBL" id="GAH26823.1"/>
    </source>
</evidence>
<comment type="caution">
    <text evidence="1">The sequence shown here is derived from an EMBL/GenBank/DDBJ whole genome shotgun (WGS) entry which is preliminary data.</text>
</comment>
<feature type="non-terminal residue" evidence="1">
    <location>
        <position position="62"/>
    </location>
</feature>
<name>X1G1A8_9ZZZZ</name>
<dbReference type="AlphaFoldDB" id="X1G1A8"/>
<accession>X1G1A8</accession>
<gene>
    <name evidence="1" type="ORF">S01H4_66772</name>
</gene>
<feature type="non-terminal residue" evidence="1">
    <location>
        <position position="1"/>
    </location>
</feature>
<proteinExistence type="predicted"/>
<protein>
    <submittedName>
        <fullName evidence="1">Uncharacterized protein</fullName>
    </submittedName>
</protein>
<organism evidence="1">
    <name type="scientific">marine sediment metagenome</name>
    <dbReference type="NCBI Taxonomy" id="412755"/>
    <lineage>
        <taxon>unclassified sequences</taxon>
        <taxon>metagenomes</taxon>
        <taxon>ecological metagenomes</taxon>
    </lineage>
</organism>
<dbReference type="EMBL" id="BART01041542">
    <property type="protein sequence ID" value="GAH26823.1"/>
    <property type="molecule type" value="Genomic_DNA"/>
</dbReference>
<reference evidence="1" key="1">
    <citation type="journal article" date="2014" name="Front. Microbiol.">
        <title>High frequency of phylogenetically diverse reductive dehalogenase-homologous genes in deep subseafloor sedimentary metagenomes.</title>
        <authorList>
            <person name="Kawai M."/>
            <person name="Futagami T."/>
            <person name="Toyoda A."/>
            <person name="Takaki Y."/>
            <person name="Nishi S."/>
            <person name="Hori S."/>
            <person name="Arai W."/>
            <person name="Tsubouchi T."/>
            <person name="Morono Y."/>
            <person name="Uchiyama I."/>
            <person name="Ito T."/>
            <person name="Fujiyama A."/>
            <person name="Inagaki F."/>
            <person name="Takami H."/>
        </authorList>
    </citation>
    <scope>NUCLEOTIDE SEQUENCE</scope>
    <source>
        <strain evidence="1">Expedition CK06-06</strain>
    </source>
</reference>
<sequence length="62" mass="7841">LKPIKEMRSFKQEVKGYKDVLFYPKSIKEIAWTKLLFMARLWLWLNIFWERKAMRKEFDKTW</sequence>